<feature type="domain" description="Colicin E3-like ribonuclease" evidence="1">
    <location>
        <begin position="28"/>
        <end position="72"/>
    </location>
</feature>
<proteinExistence type="predicted"/>
<dbReference type="InterPro" id="IPR009105">
    <property type="entry name" value="Colicin_E3_ribonuclease"/>
</dbReference>
<dbReference type="Proteomes" id="UP001454489">
    <property type="component" value="Unassembled WGS sequence"/>
</dbReference>
<evidence type="ECO:0000313" key="3">
    <source>
        <dbReference type="Proteomes" id="UP001454489"/>
    </source>
</evidence>
<accession>A0ABV1HFE8</accession>
<dbReference type="InterPro" id="IPR036725">
    <property type="entry name" value="ColE3_ribonuclease_sf"/>
</dbReference>
<reference evidence="2 3" key="1">
    <citation type="submission" date="2024-03" db="EMBL/GenBank/DDBJ databases">
        <title>Human intestinal bacterial collection.</title>
        <authorList>
            <person name="Pauvert C."/>
            <person name="Hitch T.C.A."/>
            <person name="Clavel T."/>
        </authorList>
    </citation>
    <scope>NUCLEOTIDE SEQUENCE [LARGE SCALE GENOMIC DNA]</scope>
    <source>
        <strain evidence="2 3">CLA-AA-H185</strain>
    </source>
</reference>
<keyword evidence="3" id="KW-1185">Reference proteome</keyword>
<name>A0ABV1HFE8_9FIRM</name>
<dbReference type="EMBL" id="JBBMEX010000012">
    <property type="protein sequence ID" value="MEQ2558426.1"/>
    <property type="molecule type" value="Genomic_DNA"/>
</dbReference>
<dbReference type="Pfam" id="PF09000">
    <property type="entry name" value="Cytotoxic"/>
    <property type="match status" value="1"/>
</dbReference>
<comment type="caution">
    <text evidence="2">The sequence shown here is derived from an EMBL/GenBank/DDBJ whole genome shotgun (WGS) entry which is preliminary data.</text>
</comment>
<sequence>MSYIPKPKPCFLDGLQKFRVIGDRQIYRANDKYYSWDELHGEIEVFNKRGRHIMVLDAQGNYIKDAVNGRKIDVK</sequence>
<dbReference type="SUPFAM" id="SSF63840">
    <property type="entry name" value="Ribonuclease domain of colicin E3"/>
    <property type="match status" value="1"/>
</dbReference>
<evidence type="ECO:0000259" key="1">
    <source>
        <dbReference type="Pfam" id="PF09000"/>
    </source>
</evidence>
<organism evidence="2 3">
    <name type="scientific">Maccoyibacter intestinihominis</name>
    <dbReference type="NCBI Taxonomy" id="3133499"/>
    <lineage>
        <taxon>Bacteria</taxon>
        <taxon>Bacillati</taxon>
        <taxon>Bacillota</taxon>
        <taxon>Clostridia</taxon>
        <taxon>Lachnospirales</taxon>
        <taxon>Lachnospiraceae</taxon>
        <taxon>Maccoyibacter</taxon>
    </lineage>
</organism>
<dbReference type="Gene3D" id="3.10.380.10">
    <property type="entry name" value="Colicin E3-like ribonuclease domain"/>
    <property type="match status" value="1"/>
</dbReference>
<protein>
    <submittedName>
        <fullName evidence="2">Colicin E3/pyocin S6 family cytotoxin</fullName>
    </submittedName>
</protein>
<dbReference type="RefSeq" id="WP_353531250.1">
    <property type="nucleotide sequence ID" value="NZ_JBBMEX010000012.1"/>
</dbReference>
<evidence type="ECO:0000313" key="2">
    <source>
        <dbReference type="EMBL" id="MEQ2558426.1"/>
    </source>
</evidence>
<gene>
    <name evidence="2" type="ORF">WMO43_11185</name>
</gene>